<dbReference type="AlphaFoldDB" id="A0A2K3MZK6"/>
<dbReference type="Pfam" id="PF10536">
    <property type="entry name" value="PMD"/>
    <property type="match status" value="1"/>
</dbReference>
<dbReference type="PANTHER" id="PTHR46033">
    <property type="entry name" value="PROTEIN MAIN-LIKE 2"/>
    <property type="match status" value="1"/>
</dbReference>
<dbReference type="Proteomes" id="UP000236291">
    <property type="component" value="Unassembled WGS sequence"/>
</dbReference>
<evidence type="ECO:0000313" key="2">
    <source>
        <dbReference type="EMBL" id="PNX96231.1"/>
    </source>
</evidence>
<sequence length="371" mass="43217">MGHTRRLGCEIRFKMESSSRRRTFLVYIDVPPHSTIGERGWHDNIEVDGLKWWDEALKATRMYGLAQTGFSFLDRGLHGETNTFHMPNGQMTVTLDDMCCLLRLPIQGQLLDHASITTKAEGIKMMMEYLGSTQNDVETEVKITKGAHARFLYLRRLIRDYVKVVNRVVTDGNTDTFERYRGYLLRAFLLLFVGTTIFSNKAKNYVDLTYLKFFFDLDRVDSYLWGTVALAFLYRELRNAVVPDCKYVAGYMRLFQAWVYNHFEDIGGTKSKCYVEEMSSACKYELTKGQTNQLAMRKMMGWLLPHDTTWTQYEDHRDVWSFEDIALYSGWIRCGPIRVRYLPERVLRQFGYIETISRHPHAAANPLTTVA</sequence>
<dbReference type="STRING" id="57577.A0A2K3MZK6"/>
<dbReference type="InterPro" id="IPR019557">
    <property type="entry name" value="AminoTfrase-like_pln_mobile"/>
</dbReference>
<reference evidence="2 3" key="1">
    <citation type="journal article" date="2014" name="Am. J. Bot.">
        <title>Genome assembly and annotation for red clover (Trifolium pratense; Fabaceae).</title>
        <authorList>
            <person name="Istvanek J."/>
            <person name="Jaros M."/>
            <person name="Krenek A."/>
            <person name="Repkova J."/>
        </authorList>
    </citation>
    <scope>NUCLEOTIDE SEQUENCE [LARGE SCALE GENOMIC DNA]</scope>
    <source>
        <strain evidence="3">cv. Tatra</strain>
        <tissue evidence="2">Young leaves</tissue>
    </source>
</reference>
<reference evidence="2 3" key="2">
    <citation type="journal article" date="2017" name="Front. Plant Sci.">
        <title>Gene Classification and Mining of Molecular Markers Useful in Red Clover (Trifolium pratense) Breeding.</title>
        <authorList>
            <person name="Istvanek J."/>
            <person name="Dluhosova J."/>
            <person name="Dluhos P."/>
            <person name="Patkova L."/>
            <person name="Nedelnik J."/>
            <person name="Repkova J."/>
        </authorList>
    </citation>
    <scope>NUCLEOTIDE SEQUENCE [LARGE SCALE GENOMIC DNA]</scope>
    <source>
        <strain evidence="3">cv. Tatra</strain>
        <tissue evidence="2">Young leaves</tissue>
    </source>
</reference>
<dbReference type="ExpressionAtlas" id="A0A2K3MZK6">
    <property type="expression patterns" value="baseline"/>
</dbReference>
<protein>
    <recommendedName>
        <fullName evidence="1">Aminotransferase-like plant mobile domain-containing protein</fullName>
    </recommendedName>
</protein>
<evidence type="ECO:0000313" key="3">
    <source>
        <dbReference type="Proteomes" id="UP000236291"/>
    </source>
</evidence>
<proteinExistence type="predicted"/>
<dbReference type="EMBL" id="ASHM01014289">
    <property type="protein sequence ID" value="PNX96231.1"/>
    <property type="molecule type" value="Genomic_DNA"/>
</dbReference>
<accession>A0A2K3MZK6</accession>
<organism evidence="2 3">
    <name type="scientific">Trifolium pratense</name>
    <name type="common">Red clover</name>
    <dbReference type="NCBI Taxonomy" id="57577"/>
    <lineage>
        <taxon>Eukaryota</taxon>
        <taxon>Viridiplantae</taxon>
        <taxon>Streptophyta</taxon>
        <taxon>Embryophyta</taxon>
        <taxon>Tracheophyta</taxon>
        <taxon>Spermatophyta</taxon>
        <taxon>Magnoliopsida</taxon>
        <taxon>eudicotyledons</taxon>
        <taxon>Gunneridae</taxon>
        <taxon>Pentapetalae</taxon>
        <taxon>rosids</taxon>
        <taxon>fabids</taxon>
        <taxon>Fabales</taxon>
        <taxon>Fabaceae</taxon>
        <taxon>Papilionoideae</taxon>
        <taxon>50 kb inversion clade</taxon>
        <taxon>NPAAA clade</taxon>
        <taxon>Hologalegina</taxon>
        <taxon>IRL clade</taxon>
        <taxon>Trifolieae</taxon>
        <taxon>Trifolium</taxon>
    </lineage>
</organism>
<gene>
    <name evidence="2" type="ORF">L195_g019433</name>
</gene>
<comment type="caution">
    <text evidence="2">The sequence shown here is derived from an EMBL/GenBank/DDBJ whole genome shotgun (WGS) entry which is preliminary data.</text>
</comment>
<dbReference type="PANTHER" id="PTHR46033:SF8">
    <property type="entry name" value="PROTEIN MAINTENANCE OF MERISTEMS-LIKE"/>
    <property type="match status" value="1"/>
</dbReference>
<dbReference type="GO" id="GO:0010073">
    <property type="term" value="P:meristem maintenance"/>
    <property type="evidence" value="ECO:0007669"/>
    <property type="project" value="InterPro"/>
</dbReference>
<feature type="domain" description="Aminotransferase-like plant mobile" evidence="1">
    <location>
        <begin position="80"/>
        <end position="358"/>
    </location>
</feature>
<name>A0A2K3MZK6_TRIPR</name>
<dbReference type="InterPro" id="IPR044824">
    <property type="entry name" value="MAIN-like"/>
</dbReference>
<evidence type="ECO:0000259" key="1">
    <source>
        <dbReference type="Pfam" id="PF10536"/>
    </source>
</evidence>